<evidence type="ECO:0008006" key="4">
    <source>
        <dbReference type="Google" id="ProtNLM"/>
    </source>
</evidence>
<sequence length="339" mass="37303">MHVIQTLSAVLLSGLAYTTMAAPAPGANTGEDPKQVYCFGSGKTNNPWIPVGSGYGWRVWIPQPIGLSDGRSCGDNFLNYLRAQSAGCATITSWECQAYQDQATGGEVVKGILTTFDTNRFCGTGQIQKAIWDATSPQLPNTCSNEGDGAPSTEDILGVIVEVFGSLVEGLKRAREEAADDVSTLTGLDSRDFDDVTLARNDPHHLIGIPQPKRRRPREVIELWNYALEEPPEEQPARLPTASTIPFAFFMEPPVPFTLRGLEAFGLRMRFDGVGGDNVDRTTGWLVIAHHTPFRTDRLLIDAVITPFGIVKGVIPQPGNWWWLWKRNWSNLKEPHTGE</sequence>
<evidence type="ECO:0000313" key="2">
    <source>
        <dbReference type="EMBL" id="KAF2193278.1"/>
    </source>
</evidence>
<protein>
    <recommendedName>
        <fullName evidence="4">Ecp2 effector protein domain-containing protein</fullName>
    </recommendedName>
</protein>
<feature type="signal peptide" evidence="1">
    <location>
        <begin position="1"/>
        <end position="21"/>
    </location>
</feature>
<dbReference type="EMBL" id="ML994614">
    <property type="protein sequence ID" value="KAF2193278.1"/>
    <property type="molecule type" value="Genomic_DNA"/>
</dbReference>
<proteinExistence type="predicted"/>
<reference evidence="2" key="1">
    <citation type="journal article" date="2020" name="Stud. Mycol.">
        <title>101 Dothideomycetes genomes: a test case for predicting lifestyles and emergence of pathogens.</title>
        <authorList>
            <person name="Haridas S."/>
            <person name="Albert R."/>
            <person name="Binder M."/>
            <person name="Bloem J."/>
            <person name="Labutti K."/>
            <person name="Salamov A."/>
            <person name="Andreopoulos B."/>
            <person name="Baker S."/>
            <person name="Barry K."/>
            <person name="Bills G."/>
            <person name="Bluhm B."/>
            <person name="Cannon C."/>
            <person name="Castanera R."/>
            <person name="Culley D."/>
            <person name="Daum C."/>
            <person name="Ezra D."/>
            <person name="Gonzalez J."/>
            <person name="Henrissat B."/>
            <person name="Kuo A."/>
            <person name="Liang C."/>
            <person name="Lipzen A."/>
            <person name="Lutzoni F."/>
            <person name="Magnuson J."/>
            <person name="Mondo S."/>
            <person name="Nolan M."/>
            <person name="Ohm R."/>
            <person name="Pangilinan J."/>
            <person name="Park H.-J."/>
            <person name="Ramirez L."/>
            <person name="Alfaro M."/>
            <person name="Sun H."/>
            <person name="Tritt A."/>
            <person name="Yoshinaga Y."/>
            <person name="Zwiers L.-H."/>
            <person name="Turgeon B."/>
            <person name="Goodwin S."/>
            <person name="Spatafora J."/>
            <person name="Crous P."/>
            <person name="Grigoriev I."/>
        </authorList>
    </citation>
    <scope>NUCLEOTIDE SEQUENCE</scope>
    <source>
        <strain evidence="2">CBS 207.26</strain>
    </source>
</reference>
<dbReference type="OrthoDB" id="3915838at2759"/>
<evidence type="ECO:0000256" key="1">
    <source>
        <dbReference type="SAM" id="SignalP"/>
    </source>
</evidence>
<gene>
    <name evidence="2" type="ORF">K469DRAFT_745593</name>
</gene>
<organism evidence="2 3">
    <name type="scientific">Zopfia rhizophila CBS 207.26</name>
    <dbReference type="NCBI Taxonomy" id="1314779"/>
    <lineage>
        <taxon>Eukaryota</taxon>
        <taxon>Fungi</taxon>
        <taxon>Dikarya</taxon>
        <taxon>Ascomycota</taxon>
        <taxon>Pezizomycotina</taxon>
        <taxon>Dothideomycetes</taxon>
        <taxon>Dothideomycetes incertae sedis</taxon>
        <taxon>Zopfiaceae</taxon>
        <taxon>Zopfia</taxon>
    </lineage>
</organism>
<accession>A0A6A6ERD2</accession>
<name>A0A6A6ERD2_9PEZI</name>
<evidence type="ECO:0000313" key="3">
    <source>
        <dbReference type="Proteomes" id="UP000800200"/>
    </source>
</evidence>
<feature type="chain" id="PRO_5025432750" description="Ecp2 effector protein domain-containing protein" evidence="1">
    <location>
        <begin position="22"/>
        <end position="339"/>
    </location>
</feature>
<keyword evidence="1" id="KW-0732">Signal</keyword>
<dbReference type="AlphaFoldDB" id="A0A6A6ERD2"/>
<keyword evidence="3" id="KW-1185">Reference proteome</keyword>
<dbReference type="Proteomes" id="UP000800200">
    <property type="component" value="Unassembled WGS sequence"/>
</dbReference>